<keyword evidence="5" id="KW-0472">Membrane</keyword>
<dbReference type="InterPro" id="IPR038501">
    <property type="entry name" value="Spore_GerAC_C_sf"/>
</dbReference>
<evidence type="ECO:0000256" key="6">
    <source>
        <dbReference type="ARBA" id="ARBA00023139"/>
    </source>
</evidence>
<dbReference type="PANTHER" id="PTHR35789">
    <property type="entry name" value="SPORE GERMINATION PROTEIN B3"/>
    <property type="match status" value="1"/>
</dbReference>
<proteinExistence type="inferred from homology"/>
<sequence>MNKRMLPVLLFGLFLLGGCWDEAQYKDITIVPVMGLTNGDKVGEVKAIFSFPTFDEDTITYAQSEGTGISTRAAREAAAHHTMEALDVSHLEVLLISSEMAKKDLYPELDMFLRTPRNRITSYIAIVEGDMKQYFDPPGDLKSEVANYYPELLRTAELYTYMTVGTMENAVKLMLEDSMDLSLPYLIIDDSGIPTLDGIALFSNKKFTGQILRKQDAVLTGVMQSKLGKYTRVSFEWKEKKSPITIQVIKVRRKLKISNEQVKMSFDIDVSVEEFPINDLYKKQSRKEAEKFLSTEFKKSFEKIIATTQEAKSDILGVGRKVHAFHTELWKKGDWQETYSTLSIEVDVKVNMKRTSILD</sequence>
<evidence type="ECO:0000256" key="5">
    <source>
        <dbReference type="ARBA" id="ARBA00023136"/>
    </source>
</evidence>
<comment type="similarity">
    <text evidence="2">Belongs to the GerABKC lipoprotein family.</text>
</comment>
<evidence type="ECO:0000256" key="4">
    <source>
        <dbReference type="ARBA" id="ARBA00022729"/>
    </source>
</evidence>
<evidence type="ECO:0000256" key="7">
    <source>
        <dbReference type="ARBA" id="ARBA00023288"/>
    </source>
</evidence>
<keyword evidence="11" id="KW-1185">Reference proteome</keyword>
<feature type="domain" description="Spore germination GerAC-like C-terminal" evidence="8">
    <location>
        <begin position="197"/>
        <end position="355"/>
    </location>
</feature>
<evidence type="ECO:0000256" key="3">
    <source>
        <dbReference type="ARBA" id="ARBA00022544"/>
    </source>
</evidence>
<dbReference type="PANTHER" id="PTHR35789:SF1">
    <property type="entry name" value="SPORE GERMINATION PROTEIN B3"/>
    <property type="match status" value="1"/>
</dbReference>
<comment type="subcellular location">
    <subcellularLocation>
        <location evidence="1">Membrane</location>
        <topology evidence="1">Lipid-anchor</topology>
    </subcellularLocation>
</comment>
<evidence type="ECO:0000259" key="8">
    <source>
        <dbReference type="Pfam" id="PF05504"/>
    </source>
</evidence>
<keyword evidence="4" id="KW-0732">Signal</keyword>
<gene>
    <name evidence="10" type="ORF">QTL97_00570</name>
</gene>
<dbReference type="Pfam" id="PF05504">
    <property type="entry name" value="Spore_GerAC"/>
    <property type="match status" value="1"/>
</dbReference>
<dbReference type="AlphaFoldDB" id="A0AAW9A400"/>
<dbReference type="RefSeq" id="WP_317939984.1">
    <property type="nucleotide sequence ID" value="NZ_JAUBDJ010000001.1"/>
</dbReference>
<dbReference type="InterPro" id="IPR057336">
    <property type="entry name" value="GerAC_N"/>
</dbReference>
<dbReference type="EMBL" id="JAUBDJ010000001">
    <property type="protein sequence ID" value="MDW0115432.1"/>
    <property type="molecule type" value="Genomic_DNA"/>
</dbReference>
<dbReference type="Pfam" id="PF25198">
    <property type="entry name" value="Spore_GerAC_N"/>
    <property type="match status" value="1"/>
</dbReference>
<dbReference type="GO" id="GO:0009847">
    <property type="term" value="P:spore germination"/>
    <property type="evidence" value="ECO:0007669"/>
    <property type="project" value="InterPro"/>
</dbReference>
<evidence type="ECO:0000313" key="10">
    <source>
        <dbReference type="EMBL" id="MDW0115432.1"/>
    </source>
</evidence>
<accession>A0AAW9A400</accession>
<evidence type="ECO:0000259" key="9">
    <source>
        <dbReference type="Pfam" id="PF25198"/>
    </source>
</evidence>
<keyword evidence="6" id="KW-0564">Palmitate</keyword>
<dbReference type="InterPro" id="IPR046953">
    <property type="entry name" value="Spore_GerAC-like_C"/>
</dbReference>
<keyword evidence="7" id="KW-0449">Lipoprotein</keyword>
<dbReference type="Gene3D" id="3.30.300.210">
    <property type="entry name" value="Nutrient germinant receptor protein C, domain 3"/>
    <property type="match status" value="1"/>
</dbReference>
<keyword evidence="3" id="KW-0309">Germination</keyword>
<feature type="domain" description="Spore germination protein N-terminal" evidence="9">
    <location>
        <begin position="22"/>
        <end position="186"/>
    </location>
</feature>
<dbReference type="Proteomes" id="UP001271648">
    <property type="component" value="Unassembled WGS sequence"/>
</dbReference>
<evidence type="ECO:0000313" key="11">
    <source>
        <dbReference type="Proteomes" id="UP001271648"/>
    </source>
</evidence>
<name>A0AAW9A400_9BACL</name>
<organism evidence="10 11">
    <name type="scientific">Sporosarcina thermotolerans</name>
    <dbReference type="NCBI Taxonomy" id="633404"/>
    <lineage>
        <taxon>Bacteria</taxon>
        <taxon>Bacillati</taxon>
        <taxon>Bacillota</taxon>
        <taxon>Bacilli</taxon>
        <taxon>Bacillales</taxon>
        <taxon>Caryophanaceae</taxon>
        <taxon>Sporosarcina</taxon>
    </lineage>
</organism>
<dbReference type="NCBIfam" id="TIGR02887">
    <property type="entry name" value="spore_ger_x_C"/>
    <property type="match status" value="1"/>
</dbReference>
<dbReference type="InterPro" id="IPR008844">
    <property type="entry name" value="Spore_GerAC-like"/>
</dbReference>
<dbReference type="GO" id="GO:0016020">
    <property type="term" value="C:membrane"/>
    <property type="evidence" value="ECO:0007669"/>
    <property type="project" value="UniProtKB-SubCell"/>
</dbReference>
<comment type="caution">
    <text evidence="10">The sequence shown here is derived from an EMBL/GenBank/DDBJ whole genome shotgun (WGS) entry which is preliminary data.</text>
</comment>
<evidence type="ECO:0000256" key="2">
    <source>
        <dbReference type="ARBA" id="ARBA00007886"/>
    </source>
</evidence>
<evidence type="ECO:0000256" key="1">
    <source>
        <dbReference type="ARBA" id="ARBA00004635"/>
    </source>
</evidence>
<reference evidence="10 11" key="1">
    <citation type="submission" date="2023-06" db="EMBL/GenBank/DDBJ databases">
        <title>Sporosarcina sp. nov., isolated from Korean traditional fermented seafood 'Jeotgal'.</title>
        <authorList>
            <person name="Yang A.I."/>
            <person name="Shin N.-R."/>
        </authorList>
    </citation>
    <scope>NUCLEOTIDE SEQUENCE [LARGE SCALE GENOMIC DNA]</scope>
    <source>
        <strain evidence="10 11">KCTC43456</strain>
    </source>
</reference>
<dbReference type="PROSITE" id="PS51257">
    <property type="entry name" value="PROKAR_LIPOPROTEIN"/>
    <property type="match status" value="1"/>
</dbReference>
<protein>
    <submittedName>
        <fullName evidence="10">Ger(X)C family spore germination protein</fullName>
    </submittedName>
</protein>